<gene>
    <name evidence="1" type="ORF">JYU29_05210</name>
</gene>
<proteinExistence type="predicted"/>
<accession>A0ABS5RSQ4</accession>
<organism evidence="1 2">
    <name type="scientific">Tianweitania aestuarii</name>
    <dbReference type="NCBI Taxonomy" id="2814886"/>
    <lineage>
        <taxon>Bacteria</taxon>
        <taxon>Pseudomonadati</taxon>
        <taxon>Pseudomonadota</taxon>
        <taxon>Alphaproteobacteria</taxon>
        <taxon>Hyphomicrobiales</taxon>
        <taxon>Phyllobacteriaceae</taxon>
        <taxon>Tianweitania</taxon>
    </lineage>
</organism>
<evidence type="ECO:0000313" key="1">
    <source>
        <dbReference type="EMBL" id="MBS9720085.1"/>
    </source>
</evidence>
<protein>
    <submittedName>
        <fullName evidence="1">YcaQ family DNA glycosylase</fullName>
    </submittedName>
</protein>
<name>A0ABS5RSQ4_9HYPH</name>
<dbReference type="PANTHER" id="PTHR30528">
    <property type="entry name" value="CYTOPLASMIC PROTEIN"/>
    <property type="match status" value="1"/>
</dbReference>
<dbReference type="EMBL" id="JAFMNX010000001">
    <property type="protein sequence ID" value="MBS9720085.1"/>
    <property type="molecule type" value="Genomic_DNA"/>
</dbReference>
<keyword evidence="2" id="KW-1185">Reference proteome</keyword>
<dbReference type="Proteomes" id="UP001297272">
    <property type="component" value="Unassembled WGS sequence"/>
</dbReference>
<dbReference type="InterPro" id="IPR009351">
    <property type="entry name" value="AlkZ-like"/>
</dbReference>
<sequence>MQPLIPNRLARRLLIHHQALSDPPHRAQTLPELQAVIERLGYVQVDSIAIVERAHHQILFARNKTYKQKQLHQLIERERTLFEHWTHDASVIPVSFFPYWKHRFIREQERLDQRRAAQFGSAFNETVNAVLKRIRDHGPVMARDFEARDKPSTGWWDWHPSKAALEYLWRTGALQITRREGFQKVYDLTERVIPAAYRAQTVDHDAFVDWACTAALARLGFGTRGQIAAFFQLLKPAEVEEWVAANRARLEEVRIESADGSKPRTAYAFPATLAELDTVPEPPTRVRILSPFDPLLRDRGRAERIFDFHYRIEVFVPEAQRKYGYYVFPVLRGDTIVGRIDMKADRPNDLMSVRRFWPEKGVRISKALTVALEAEIERLRRFTGVSRTDYARDWLAPDWLAPS</sequence>
<comment type="caution">
    <text evidence="1">The sequence shown here is derived from an EMBL/GenBank/DDBJ whole genome shotgun (WGS) entry which is preliminary data.</text>
</comment>
<dbReference type="PANTHER" id="PTHR30528:SF0">
    <property type="entry name" value="CYTOPLASMIC PROTEIN"/>
    <property type="match status" value="1"/>
</dbReference>
<reference evidence="1 2" key="1">
    <citation type="submission" date="2021-03" db="EMBL/GenBank/DDBJ databases">
        <title>Tianweitania aestuarii sp. nov., isolated from a tidal flat.</title>
        <authorList>
            <person name="Park S."/>
            <person name="Yoon J.-H."/>
        </authorList>
    </citation>
    <scope>NUCLEOTIDE SEQUENCE [LARGE SCALE GENOMIC DNA]</scope>
    <source>
        <strain evidence="1 2">BSSL-BM11</strain>
    </source>
</reference>
<dbReference type="RefSeq" id="WP_213983655.1">
    <property type="nucleotide sequence ID" value="NZ_JAFMNX010000001.1"/>
</dbReference>
<evidence type="ECO:0000313" key="2">
    <source>
        <dbReference type="Proteomes" id="UP001297272"/>
    </source>
</evidence>
<dbReference type="Pfam" id="PF06224">
    <property type="entry name" value="AlkZ-like"/>
    <property type="match status" value="1"/>
</dbReference>